<organism evidence="13 14">
    <name type="scientific">Helicobacter pullorum</name>
    <dbReference type="NCBI Taxonomy" id="35818"/>
    <lineage>
        <taxon>Bacteria</taxon>
        <taxon>Pseudomonadati</taxon>
        <taxon>Campylobacterota</taxon>
        <taxon>Epsilonproteobacteria</taxon>
        <taxon>Campylobacterales</taxon>
        <taxon>Helicobacteraceae</taxon>
        <taxon>Helicobacter</taxon>
    </lineage>
</organism>
<dbReference type="FunFam" id="3.40.50.1100:FF:000001">
    <property type="entry name" value="Tryptophan synthase beta chain"/>
    <property type="match status" value="1"/>
</dbReference>
<gene>
    <name evidence="13" type="primary">trpB_2</name>
    <name evidence="11" type="synonym">trpB</name>
    <name evidence="13" type="ORF">NCTC13156_01221</name>
</gene>
<dbReference type="SUPFAM" id="SSF53686">
    <property type="entry name" value="Tryptophan synthase beta subunit-like PLP-dependent enzymes"/>
    <property type="match status" value="1"/>
</dbReference>
<dbReference type="PANTHER" id="PTHR48077">
    <property type="entry name" value="TRYPTOPHAN SYNTHASE-RELATED"/>
    <property type="match status" value="1"/>
</dbReference>
<dbReference type="PIRSF" id="PIRSF001413">
    <property type="entry name" value="Trp_syn_beta"/>
    <property type="match status" value="1"/>
</dbReference>
<dbReference type="UniPathway" id="UPA00035">
    <property type="reaction ID" value="UER00044"/>
</dbReference>
<protein>
    <recommendedName>
        <fullName evidence="11">Tryptophan synthase beta chain</fullName>
        <ecNumber evidence="11">4.2.1.20</ecNumber>
    </recommendedName>
</protein>
<dbReference type="InterPro" id="IPR023026">
    <property type="entry name" value="Trp_synth_beta/beta-like"/>
</dbReference>
<feature type="modified residue" description="N6-(pyridoxal phosphate)lysine" evidence="11">
    <location>
        <position position="110"/>
    </location>
</feature>
<evidence type="ECO:0000256" key="3">
    <source>
        <dbReference type="ARBA" id="ARBA00009982"/>
    </source>
</evidence>
<dbReference type="InterPro" id="IPR001926">
    <property type="entry name" value="TrpB-like_PALP"/>
</dbReference>
<evidence type="ECO:0000256" key="4">
    <source>
        <dbReference type="ARBA" id="ARBA00011270"/>
    </source>
</evidence>
<proteinExistence type="inferred from homology"/>
<feature type="domain" description="Tryptophan synthase beta chain-like PALP" evidence="12">
    <location>
        <begin position="77"/>
        <end position="401"/>
    </location>
</feature>
<evidence type="ECO:0000256" key="6">
    <source>
        <dbReference type="ARBA" id="ARBA00022822"/>
    </source>
</evidence>
<evidence type="ECO:0000259" key="12">
    <source>
        <dbReference type="Pfam" id="PF00291"/>
    </source>
</evidence>
<dbReference type="CDD" id="cd06446">
    <property type="entry name" value="Trp-synth_B"/>
    <property type="match status" value="1"/>
</dbReference>
<dbReference type="Pfam" id="PF00291">
    <property type="entry name" value="PALP"/>
    <property type="match status" value="1"/>
</dbReference>
<dbReference type="InterPro" id="IPR006653">
    <property type="entry name" value="Trp_synth_b_CS"/>
</dbReference>
<keyword evidence="9 11" id="KW-0456">Lyase</keyword>
<dbReference type="Gene3D" id="3.40.50.1100">
    <property type="match status" value="2"/>
</dbReference>
<evidence type="ECO:0000256" key="2">
    <source>
        <dbReference type="ARBA" id="ARBA00004733"/>
    </source>
</evidence>
<dbReference type="NCBIfam" id="TIGR00263">
    <property type="entry name" value="trpB"/>
    <property type="match status" value="1"/>
</dbReference>
<dbReference type="EMBL" id="UGJF01000001">
    <property type="protein sequence ID" value="STQ88384.1"/>
    <property type="molecule type" value="Genomic_DNA"/>
</dbReference>
<comment type="subunit">
    <text evidence="4 11">Tetramer of two alpha and two beta chains.</text>
</comment>
<dbReference type="InterPro" id="IPR006654">
    <property type="entry name" value="Trp_synth_beta"/>
</dbReference>
<dbReference type="PANTHER" id="PTHR48077:SF3">
    <property type="entry name" value="TRYPTOPHAN SYNTHASE"/>
    <property type="match status" value="1"/>
</dbReference>
<dbReference type="EC" id="4.2.1.20" evidence="11"/>
<dbReference type="FunFam" id="3.40.50.1100:FF:000004">
    <property type="entry name" value="Tryptophan synthase beta chain"/>
    <property type="match status" value="1"/>
</dbReference>
<dbReference type="Proteomes" id="UP000255269">
    <property type="component" value="Unassembled WGS sequence"/>
</dbReference>
<keyword evidence="5 11" id="KW-0028">Amino-acid biosynthesis</keyword>
<dbReference type="PROSITE" id="PS00168">
    <property type="entry name" value="TRP_SYNTHASE_BETA"/>
    <property type="match status" value="1"/>
</dbReference>
<sequence>MLKILAHKEVAMKKKIFVESKKGFFGKETKHTHSFGGQYVPEILYPALDELEKAYHSILDSNEFKSDFKRLLAEFVGRPTPLIYAKNVSKILGNEIYLKFEGLANTGAHKINNAIGQVLLAKKMGKKRIIAETGAGQHGLAVSAACAKLGLECVIFMGSRDVKRQFPNVFNMELLGAKVVSVESGSQTLRDAVNEALREWSKDCKNTFYVLGSALGPYPYPDIVREFQSVISKELKKQTQKFFKGNPDIMVACVGGGSNAMGFFSHYLKDEEVHLVGIEAGGKGSRIGENAIRMGNKEAHLGIAQGYKSYFLSDEYGNLLETYSISAGLDYAGIGPQLAHLKEIGRVEFGSSSDDEALEALKFFAKNEGIIAALESSHALSGALKIAKKVKNKKIIINVSGRGDKDIFITAKALQKDRWCEFLQNEIVEMKG</sequence>
<comment type="cofactor">
    <cofactor evidence="1 11">
        <name>pyridoxal 5'-phosphate</name>
        <dbReference type="ChEBI" id="CHEBI:597326"/>
    </cofactor>
</comment>
<dbReference type="AlphaFoldDB" id="A0A377Q0W2"/>
<evidence type="ECO:0000256" key="1">
    <source>
        <dbReference type="ARBA" id="ARBA00001933"/>
    </source>
</evidence>
<comment type="similarity">
    <text evidence="3 11">Belongs to the TrpB family.</text>
</comment>
<keyword evidence="7 11" id="KW-0663">Pyridoxal phosphate</keyword>
<evidence type="ECO:0000256" key="11">
    <source>
        <dbReference type="HAMAP-Rule" id="MF_00133"/>
    </source>
</evidence>
<dbReference type="GO" id="GO:0005737">
    <property type="term" value="C:cytoplasm"/>
    <property type="evidence" value="ECO:0007669"/>
    <property type="project" value="TreeGrafter"/>
</dbReference>
<dbReference type="GO" id="GO:0004834">
    <property type="term" value="F:tryptophan synthase activity"/>
    <property type="evidence" value="ECO:0007669"/>
    <property type="project" value="UniProtKB-UniRule"/>
</dbReference>
<dbReference type="InterPro" id="IPR036052">
    <property type="entry name" value="TrpB-like_PALP_sf"/>
</dbReference>
<reference evidence="13 14" key="1">
    <citation type="submission" date="2018-06" db="EMBL/GenBank/DDBJ databases">
        <authorList>
            <consortium name="Pathogen Informatics"/>
            <person name="Doyle S."/>
        </authorList>
    </citation>
    <scope>NUCLEOTIDE SEQUENCE [LARGE SCALE GENOMIC DNA]</scope>
    <source>
        <strain evidence="13 14">NCTC13156</strain>
    </source>
</reference>
<name>A0A377Q0W2_9HELI</name>
<comment type="catalytic activity">
    <reaction evidence="10 11">
        <text>(1S,2R)-1-C-(indol-3-yl)glycerol 3-phosphate + L-serine = D-glyceraldehyde 3-phosphate + L-tryptophan + H2O</text>
        <dbReference type="Rhea" id="RHEA:10532"/>
        <dbReference type="ChEBI" id="CHEBI:15377"/>
        <dbReference type="ChEBI" id="CHEBI:33384"/>
        <dbReference type="ChEBI" id="CHEBI:57912"/>
        <dbReference type="ChEBI" id="CHEBI:58866"/>
        <dbReference type="ChEBI" id="CHEBI:59776"/>
        <dbReference type="EC" id="4.2.1.20"/>
    </reaction>
</comment>
<evidence type="ECO:0000256" key="5">
    <source>
        <dbReference type="ARBA" id="ARBA00022605"/>
    </source>
</evidence>
<evidence type="ECO:0000256" key="8">
    <source>
        <dbReference type="ARBA" id="ARBA00023141"/>
    </source>
</evidence>
<evidence type="ECO:0000256" key="10">
    <source>
        <dbReference type="ARBA" id="ARBA00049047"/>
    </source>
</evidence>
<evidence type="ECO:0000256" key="7">
    <source>
        <dbReference type="ARBA" id="ARBA00022898"/>
    </source>
</evidence>
<evidence type="ECO:0000313" key="14">
    <source>
        <dbReference type="Proteomes" id="UP000255269"/>
    </source>
</evidence>
<comment type="function">
    <text evidence="11">The beta subunit is responsible for the synthesis of L-tryptophan from indole and L-serine.</text>
</comment>
<keyword evidence="6 11" id="KW-0822">Tryptophan biosynthesis</keyword>
<evidence type="ECO:0000256" key="9">
    <source>
        <dbReference type="ARBA" id="ARBA00023239"/>
    </source>
</evidence>
<dbReference type="HAMAP" id="MF_00133">
    <property type="entry name" value="Trp_synth_beta"/>
    <property type="match status" value="1"/>
</dbReference>
<keyword evidence="8 11" id="KW-0057">Aromatic amino acid biosynthesis</keyword>
<evidence type="ECO:0000313" key="13">
    <source>
        <dbReference type="EMBL" id="STQ88384.1"/>
    </source>
</evidence>
<accession>A0A377Q0W2</accession>
<comment type="pathway">
    <text evidence="2 11">Amino-acid biosynthesis; L-tryptophan biosynthesis; L-tryptophan from chorismate: step 5/5.</text>
</comment>